<comment type="caution">
    <text evidence="2">The sequence shown here is derived from an EMBL/GenBank/DDBJ whole genome shotgun (WGS) entry which is preliminary data.</text>
</comment>
<dbReference type="EMBL" id="LBMM01005364">
    <property type="protein sequence ID" value="KMQ91574.1"/>
    <property type="molecule type" value="Genomic_DNA"/>
</dbReference>
<evidence type="ECO:0000313" key="3">
    <source>
        <dbReference type="Proteomes" id="UP000036403"/>
    </source>
</evidence>
<feature type="region of interest" description="Disordered" evidence="1">
    <location>
        <begin position="70"/>
        <end position="97"/>
    </location>
</feature>
<gene>
    <name evidence="2" type="ORF">RF55_8540</name>
</gene>
<dbReference type="AlphaFoldDB" id="A0A0J7KMV9"/>
<sequence>MNILAEGVINLFAMYHFHRDGIRKREILNHFRDIVLTYDLSAWPAGNKVVGVKVKRTFFSLRGLPIERRDETSKSEKRVSPETFPDKSTPMTFQIRL</sequence>
<accession>A0A0J7KMV9</accession>
<dbReference type="Proteomes" id="UP000036403">
    <property type="component" value="Unassembled WGS sequence"/>
</dbReference>
<feature type="compositionally biased region" description="Basic and acidic residues" evidence="1">
    <location>
        <begin position="70"/>
        <end position="80"/>
    </location>
</feature>
<name>A0A0J7KMV9_LASNI</name>
<evidence type="ECO:0000256" key="1">
    <source>
        <dbReference type="SAM" id="MobiDB-lite"/>
    </source>
</evidence>
<evidence type="ECO:0000313" key="2">
    <source>
        <dbReference type="EMBL" id="KMQ91574.1"/>
    </source>
</evidence>
<reference evidence="2 3" key="1">
    <citation type="submission" date="2015-04" db="EMBL/GenBank/DDBJ databases">
        <title>Lasius niger genome sequencing.</title>
        <authorList>
            <person name="Konorov E.A."/>
            <person name="Nikitin M.A."/>
            <person name="Kirill M.V."/>
            <person name="Chang P."/>
        </authorList>
    </citation>
    <scope>NUCLEOTIDE SEQUENCE [LARGE SCALE GENOMIC DNA]</scope>
    <source>
        <tissue evidence="2">Whole</tissue>
    </source>
</reference>
<organism evidence="2 3">
    <name type="scientific">Lasius niger</name>
    <name type="common">Black garden ant</name>
    <dbReference type="NCBI Taxonomy" id="67767"/>
    <lineage>
        <taxon>Eukaryota</taxon>
        <taxon>Metazoa</taxon>
        <taxon>Ecdysozoa</taxon>
        <taxon>Arthropoda</taxon>
        <taxon>Hexapoda</taxon>
        <taxon>Insecta</taxon>
        <taxon>Pterygota</taxon>
        <taxon>Neoptera</taxon>
        <taxon>Endopterygota</taxon>
        <taxon>Hymenoptera</taxon>
        <taxon>Apocrita</taxon>
        <taxon>Aculeata</taxon>
        <taxon>Formicoidea</taxon>
        <taxon>Formicidae</taxon>
        <taxon>Formicinae</taxon>
        <taxon>Lasius</taxon>
        <taxon>Lasius</taxon>
    </lineage>
</organism>
<dbReference type="PaxDb" id="67767-A0A0J7KMV9"/>
<protein>
    <submittedName>
        <fullName evidence="2">Uncharacterized protein</fullName>
    </submittedName>
</protein>
<keyword evidence="3" id="KW-1185">Reference proteome</keyword>
<proteinExistence type="predicted"/>